<keyword evidence="6" id="KW-1185">Reference proteome</keyword>
<feature type="domain" description="Carboxylesterase type B" evidence="4">
    <location>
        <begin position="30"/>
        <end position="528"/>
    </location>
</feature>
<dbReference type="AlphaFoldDB" id="A0A6A6YX82"/>
<dbReference type="InterPro" id="IPR029058">
    <property type="entry name" value="AB_hydrolase_fold"/>
</dbReference>
<name>A0A6A6YX82_9PEZI</name>
<organism evidence="5">
    <name type="scientific">Mytilinidion resinicola</name>
    <dbReference type="NCBI Taxonomy" id="574789"/>
    <lineage>
        <taxon>Eukaryota</taxon>
        <taxon>Fungi</taxon>
        <taxon>Dikarya</taxon>
        <taxon>Ascomycota</taxon>
        <taxon>Pezizomycotina</taxon>
        <taxon>Dothideomycetes</taxon>
        <taxon>Pleosporomycetidae</taxon>
        <taxon>Mytilinidiales</taxon>
        <taxon>Mytilinidiaceae</taxon>
        <taxon>Mytilinidion</taxon>
    </lineage>
</organism>
<evidence type="ECO:0000259" key="4">
    <source>
        <dbReference type="Pfam" id="PF00135"/>
    </source>
</evidence>
<sequence>MVLVRVLVFLLFPLSILSVALNPKIRGTPIVDLGYASYSGYYNASTGINYFRGIPYAKAPIGELRWRKPVPIDGAIKKDKQVINASLPAPACYQSNPSWAEFGASLSAGAPFQQSEDCLIMDVLVPSSPVSQRLPVIVQIHGGGYTLGDAALYPGDAMVNQSSGTVIYVAIQYRLGVFGFLGGKSIAKDGILNAGLLDQRAALEWLQRHIHAFGGDPSRITIWGGSAGGGSVSLQLTAYSGKDTPPFSAAIAEYPWWQPLLNPAIQDAQYDTTLRLSKCSDINCLRALSGTDLANVGQGVLNVSYPSAGYGYGLFYFGPVVDGNFVRDLPSTEYREGHFYKVPTIVDHEGYEGVIFTNPTLTTTDAETKDAQYIFPSADASFFSRLYELYPSSDFNSTFFQRQQWFGDAIINCPSYQIANGVATHYPNPHAVYKLVTAIGTELHGSNLPFLTSADPGYTSAPNATIAKILTGYWLSFAITGNPNPLRFPGAPYWPSYVGGYGGKRVLSINYTQIGRVPDRDEGPRCDFFSSQGTIVEN</sequence>
<dbReference type="PANTHER" id="PTHR11559">
    <property type="entry name" value="CARBOXYLESTERASE"/>
    <property type="match status" value="1"/>
</dbReference>
<dbReference type="PROSITE" id="PS00122">
    <property type="entry name" value="CARBOXYLESTERASE_B_1"/>
    <property type="match status" value="1"/>
</dbReference>
<dbReference type="EMBL" id="MU003697">
    <property type="protein sequence ID" value="KAF2812527.1"/>
    <property type="molecule type" value="Genomic_DNA"/>
</dbReference>
<reference evidence="7" key="2">
    <citation type="submission" date="2020-04" db="EMBL/GenBank/DDBJ databases">
        <authorList>
            <consortium name="NCBI Genome Project"/>
        </authorList>
    </citation>
    <scope>NUCLEOTIDE SEQUENCE</scope>
    <source>
        <strain evidence="7">CBS 304.34</strain>
    </source>
</reference>
<reference evidence="5 7" key="1">
    <citation type="journal article" date="2020" name="Stud. Mycol.">
        <title>101 Dothideomycetes genomes: a test case for predicting lifestyles and emergence of pathogens.</title>
        <authorList>
            <person name="Haridas S."/>
            <person name="Albert R."/>
            <person name="Binder M."/>
            <person name="Bloem J."/>
            <person name="Labutti K."/>
            <person name="Salamov A."/>
            <person name="Andreopoulos B."/>
            <person name="Baker S."/>
            <person name="Barry K."/>
            <person name="Bills G."/>
            <person name="Bluhm B."/>
            <person name="Cannon C."/>
            <person name="Castanera R."/>
            <person name="Culley D."/>
            <person name="Daum C."/>
            <person name="Ezra D."/>
            <person name="Gonzalez J."/>
            <person name="Henrissat B."/>
            <person name="Kuo A."/>
            <person name="Liang C."/>
            <person name="Lipzen A."/>
            <person name="Lutzoni F."/>
            <person name="Magnuson J."/>
            <person name="Mondo S."/>
            <person name="Nolan M."/>
            <person name="Ohm R."/>
            <person name="Pangilinan J."/>
            <person name="Park H.-J."/>
            <person name="Ramirez L."/>
            <person name="Alfaro M."/>
            <person name="Sun H."/>
            <person name="Tritt A."/>
            <person name="Yoshinaga Y."/>
            <person name="Zwiers L.-H."/>
            <person name="Turgeon B."/>
            <person name="Goodwin S."/>
            <person name="Spatafora J."/>
            <person name="Crous P."/>
            <person name="Grigoriev I."/>
        </authorList>
    </citation>
    <scope>NUCLEOTIDE SEQUENCE</scope>
    <source>
        <strain evidence="5 7">CBS 304.34</strain>
    </source>
</reference>
<dbReference type="InterPro" id="IPR050309">
    <property type="entry name" value="Type-B_Carboxylest/Lipase"/>
</dbReference>
<dbReference type="Pfam" id="PF00135">
    <property type="entry name" value="COesterase"/>
    <property type="match status" value="1"/>
</dbReference>
<protein>
    <recommendedName>
        <fullName evidence="3">Carboxylic ester hydrolase</fullName>
        <ecNumber evidence="3">3.1.1.-</ecNumber>
    </recommendedName>
</protein>
<feature type="signal peptide" evidence="3">
    <location>
        <begin position="1"/>
        <end position="18"/>
    </location>
</feature>
<dbReference type="GeneID" id="54465165"/>
<proteinExistence type="inferred from homology"/>
<keyword evidence="2 3" id="KW-0378">Hydrolase</keyword>
<comment type="similarity">
    <text evidence="1 3">Belongs to the type-B carboxylesterase/lipase family.</text>
</comment>
<dbReference type="SUPFAM" id="SSF53474">
    <property type="entry name" value="alpha/beta-Hydrolases"/>
    <property type="match status" value="1"/>
</dbReference>
<evidence type="ECO:0000313" key="7">
    <source>
        <dbReference type="RefSeq" id="XP_033579491.1"/>
    </source>
</evidence>
<evidence type="ECO:0000256" key="1">
    <source>
        <dbReference type="ARBA" id="ARBA00005964"/>
    </source>
</evidence>
<evidence type="ECO:0000313" key="5">
    <source>
        <dbReference type="EMBL" id="KAF2812527.1"/>
    </source>
</evidence>
<keyword evidence="3" id="KW-0732">Signal</keyword>
<dbReference type="RefSeq" id="XP_033579491.1">
    <property type="nucleotide sequence ID" value="XM_033724272.1"/>
</dbReference>
<dbReference type="Gene3D" id="3.40.50.1820">
    <property type="entry name" value="alpha/beta hydrolase"/>
    <property type="match status" value="1"/>
</dbReference>
<dbReference type="EC" id="3.1.1.-" evidence="3"/>
<feature type="chain" id="PRO_5044517517" description="Carboxylic ester hydrolase" evidence="3">
    <location>
        <begin position="19"/>
        <end position="538"/>
    </location>
</feature>
<evidence type="ECO:0000256" key="2">
    <source>
        <dbReference type="ARBA" id="ARBA00022801"/>
    </source>
</evidence>
<gene>
    <name evidence="5 7" type="ORF">BDZ99DRAFT_507739</name>
</gene>
<dbReference type="GO" id="GO:0016787">
    <property type="term" value="F:hydrolase activity"/>
    <property type="evidence" value="ECO:0007669"/>
    <property type="project" value="UniProtKB-KW"/>
</dbReference>
<dbReference type="InterPro" id="IPR019826">
    <property type="entry name" value="Carboxylesterase_B_AS"/>
</dbReference>
<accession>A0A6A6YX82</accession>
<evidence type="ECO:0000256" key="3">
    <source>
        <dbReference type="RuleBase" id="RU361235"/>
    </source>
</evidence>
<dbReference type="OrthoDB" id="408631at2759"/>
<reference evidence="7" key="3">
    <citation type="submission" date="2025-04" db="UniProtKB">
        <authorList>
            <consortium name="RefSeq"/>
        </authorList>
    </citation>
    <scope>IDENTIFICATION</scope>
    <source>
        <strain evidence="7">CBS 304.34</strain>
    </source>
</reference>
<dbReference type="Proteomes" id="UP000504636">
    <property type="component" value="Unplaced"/>
</dbReference>
<evidence type="ECO:0000313" key="6">
    <source>
        <dbReference type="Proteomes" id="UP000504636"/>
    </source>
</evidence>
<dbReference type="InterPro" id="IPR002018">
    <property type="entry name" value="CarbesteraseB"/>
</dbReference>